<comment type="caution">
    <text evidence="4">The sequence shown here is derived from an EMBL/GenBank/DDBJ whole genome shotgun (WGS) entry which is preliminary data.</text>
</comment>
<evidence type="ECO:0000313" key="4">
    <source>
        <dbReference type="EMBL" id="HER97077.1"/>
    </source>
</evidence>
<name>A0A7V2B2G5_RHOMR</name>
<dbReference type="PANTHER" id="PTHR11544">
    <property type="entry name" value="COLD SHOCK DOMAIN CONTAINING PROTEINS"/>
    <property type="match status" value="1"/>
</dbReference>
<comment type="subcellular location">
    <subcellularLocation>
        <location evidence="1">Cytoplasm</location>
    </subcellularLocation>
</comment>
<dbReference type="InterPro" id="IPR050181">
    <property type="entry name" value="Cold_shock_domain"/>
</dbReference>
<dbReference type="SMART" id="SM00357">
    <property type="entry name" value="CSP"/>
    <property type="match status" value="1"/>
</dbReference>
<dbReference type="EMBL" id="DSGB01000006">
    <property type="protein sequence ID" value="HER97077.1"/>
    <property type="molecule type" value="Genomic_DNA"/>
</dbReference>
<dbReference type="InterPro" id="IPR002059">
    <property type="entry name" value="CSP_DNA-bd"/>
</dbReference>
<dbReference type="Gene3D" id="2.40.50.140">
    <property type="entry name" value="Nucleic acid-binding proteins"/>
    <property type="match status" value="1"/>
</dbReference>
<dbReference type="SUPFAM" id="SSF50249">
    <property type="entry name" value="Nucleic acid-binding proteins"/>
    <property type="match status" value="1"/>
</dbReference>
<organism evidence="4">
    <name type="scientific">Rhodothermus marinus</name>
    <name type="common">Rhodothermus obamensis</name>
    <dbReference type="NCBI Taxonomy" id="29549"/>
    <lineage>
        <taxon>Bacteria</taxon>
        <taxon>Pseudomonadati</taxon>
        <taxon>Rhodothermota</taxon>
        <taxon>Rhodothermia</taxon>
        <taxon>Rhodothermales</taxon>
        <taxon>Rhodothermaceae</taxon>
        <taxon>Rhodothermus</taxon>
    </lineage>
</organism>
<dbReference type="Pfam" id="PF00313">
    <property type="entry name" value="CSD"/>
    <property type="match status" value="1"/>
</dbReference>
<dbReference type="PRINTS" id="PR00050">
    <property type="entry name" value="COLDSHOCK"/>
</dbReference>
<reference evidence="4" key="1">
    <citation type="journal article" date="2020" name="mSystems">
        <title>Genome- and Community-Level Interaction Insights into Carbon Utilization and Element Cycling Functions of Hydrothermarchaeota in Hydrothermal Sediment.</title>
        <authorList>
            <person name="Zhou Z."/>
            <person name="Liu Y."/>
            <person name="Xu W."/>
            <person name="Pan J."/>
            <person name="Luo Z.H."/>
            <person name="Li M."/>
        </authorList>
    </citation>
    <scope>NUCLEOTIDE SEQUENCE [LARGE SCALE GENOMIC DNA]</scope>
    <source>
        <strain evidence="4">SpSt-143</strain>
    </source>
</reference>
<sequence length="98" mass="10891">MAARRGVVKWFDAKKGYGFIVHPDGGADIFVHFSQIISERRFKTLRTGQWVEFELHEGPKGLHARNVVPLDEAAARREASGSATNHRGGIRPQPVGRS</sequence>
<dbReference type="PROSITE" id="PS51857">
    <property type="entry name" value="CSD_2"/>
    <property type="match status" value="1"/>
</dbReference>
<evidence type="ECO:0000259" key="3">
    <source>
        <dbReference type="PROSITE" id="PS51857"/>
    </source>
</evidence>
<evidence type="ECO:0000256" key="2">
    <source>
        <dbReference type="SAM" id="MobiDB-lite"/>
    </source>
</evidence>
<gene>
    <name evidence="4" type="ORF">ENO59_11330</name>
</gene>
<dbReference type="GO" id="GO:0005829">
    <property type="term" value="C:cytosol"/>
    <property type="evidence" value="ECO:0007669"/>
    <property type="project" value="UniProtKB-ARBA"/>
</dbReference>
<dbReference type="GO" id="GO:0003676">
    <property type="term" value="F:nucleic acid binding"/>
    <property type="evidence" value="ECO:0007669"/>
    <property type="project" value="InterPro"/>
</dbReference>
<dbReference type="AlphaFoldDB" id="A0A7V2B2G5"/>
<feature type="domain" description="CSD" evidence="3">
    <location>
        <begin position="3"/>
        <end position="69"/>
    </location>
</feature>
<dbReference type="InterPro" id="IPR012340">
    <property type="entry name" value="NA-bd_OB-fold"/>
</dbReference>
<dbReference type="PROSITE" id="PS00352">
    <property type="entry name" value="CSD_1"/>
    <property type="match status" value="1"/>
</dbReference>
<dbReference type="InterPro" id="IPR011129">
    <property type="entry name" value="CSD"/>
</dbReference>
<dbReference type="InterPro" id="IPR019844">
    <property type="entry name" value="CSD_CS"/>
</dbReference>
<evidence type="ECO:0000256" key="1">
    <source>
        <dbReference type="RuleBase" id="RU000408"/>
    </source>
</evidence>
<proteinExistence type="predicted"/>
<dbReference type="CDD" id="cd04458">
    <property type="entry name" value="CSP_CDS"/>
    <property type="match status" value="1"/>
</dbReference>
<accession>A0A7V2B2G5</accession>
<feature type="region of interest" description="Disordered" evidence="2">
    <location>
        <begin position="73"/>
        <end position="98"/>
    </location>
</feature>
<protein>
    <submittedName>
        <fullName evidence="4">Cold shock domain-containing protein</fullName>
    </submittedName>
</protein>